<evidence type="ECO:0000256" key="6">
    <source>
        <dbReference type="SAM" id="Phobius"/>
    </source>
</evidence>
<evidence type="ECO:0000256" key="1">
    <source>
        <dbReference type="ARBA" id="ARBA00004141"/>
    </source>
</evidence>
<sequence>LFALYKMMYMFLSPMLWAALVGTVLFPFKKKVTDVVKGIRLSTRVQEAETPLVIGILTLPICGVRSFSEKIYSTAMSSAGVKIIAAYVALRVLTYDRTFVYIIGFLGRLYNAIDTFIVFFSQPWMFPIMVLYFVAYTAWIYVQPAGAVNKKVARTLSLPIW</sequence>
<dbReference type="GO" id="GO:0016020">
    <property type="term" value="C:membrane"/>
    <property type="evidence" value="ECO:0007669"/>
    <property type="project" value="UniProtKB-SubCell"/>
</dbReference>
<protein>
    <submittedName>
        <fullName evidence="8">ABC transporter permease</fullName>
    </submittedName>
</protein>
<keyword evidence="3 6" id="KW-0812">Transmembrane</keyword>
<accession>A0A183FX58</accession>
<feature type="transmembrane region" description="Helical" evidence="6">
    <location>
        <begin position="49"/>
        <end position="68"/>
    </location>
</feature>
<evidence type="ECO:0000256" key="5">
    <source>
        <dbReference type="ARBA" id="ARBA00023136"/>
    </source>
</evidence>
<keyword evidence="7" id="KW-1185">Reference proteome</keyword>
<evidence type="ECO:0000256" key="3">
    <source>
        <dbReference type="ARBA" id="ARBA00022692"/>
    </source>
</evidence>
<dbReference type="InterPro" id="IPR002549">
    <property type="entry name" value="AI-2E-like"/>
</dbReference>
<keyword evidence="4 6" id="KW-1133">Transmembrane helix</keyword>
<evidence type="ECO:0000256" key="4">
    <source>
        <dbReference type="ARBA" id="ARBA00022989"/>
    </source>
</evidence>
<dbReference type="Proteomes" id="UP000050761">
    <property type="component" value="Unassembled WGS sequence"/>
</dbReference>
<feature type="transmembrane region" description="Helical" evidence="6">
    <location>
        <begin position="6"/>
        <end position="28"/>
    </location>
</feature>
<comment type="similarity">
    <text evidence="2">Belongs to the autoinducer-2 exporter (AI-2E) (TC 2.A.86) family.</text>
</comment>
<feature type="transmembrane region" description="Helical" evidence="6">
    <location>
        <begin position="124"/>
        <end position="142"/>
    </location>
</feature>
<dbReference type="PANTHER" id="PTHR21716">
    <property type="entry name" value="TRANSMEMBRANE PROTEIN"/>
    <property type="match status" value="1"/>
</dbReference>
<name>A0A183FX58_HELPZ</name>
<evidence type="ECO:0000256" key="2">
    <source>
        <dbReference type="ARBA" id="ARBA00009773"/>
    </source>
</evidence>
<reference evidence="8" key="1">
    <citation type="submission" date="2019-09" db="UniProtKB">
        <authorList>
            <consortium name="WormBaseParasite"/>
        </authorList>
    </citation>
    <scope>IDENTIFICATION</scope>
</reference>
<feature type="transmembrane region" description="Helical" evidence="6">
    <location>
        <begin position="74"/>
        <end position="92"/>
    </location>
</feature>
<proteinExistence type="inferred from homology"/>
<dbReference type="WBParaSite" id="HPBE_0001309501-mRNA-1">
    <property type="protein sequence ID" value="HPBE_0001309501-mRNA-1"/>
    <property type="gene ID" value="HPBE_0001309501"/>
</dbReference>
<evidence type="ECO:0000313" key="7">
    <source>
        <dbReference type="Proteomes" id="UP000050761"/>
    </source>
</evidence>
<dbReference type="PANTHER" id="PTHR21716:SF4">
    <property type="entry name" value="TRANSMEMBRANE PROTEIN 245"/>
    <property type="match status" value="1"/>
</dbReference>
<feature type="transmembrane region" description="Helical" evidence="6">
    <location>
        <begin position="99"/>
        <end position="118"/>
    </location>
</feature>
<keyword evidence="5 6" id="KW-0472">Membrane</keyword>
<comment type="subcellular location">
    <subcellularLocation>
        <location evidence="1">Membrane</location>
        <topology evidence="1">Multi-pass membrane protein</topology>
    </subcellularLocation>
</comment>
<evidence type="ECO:0000313" key="8">
    <source>
        <dbReference type="WBParaSite" id="HPBE_0001309501-mRNA-1"/>
    </source>
</evidence>
<dbReference type="AlphaFoldDB" id="A0A183FX58"/>
<organism evidence="7 8">
    <name type="scientific">Heligmosomoides polygyrus</name>
    <name type="common">Parasitic roundworm</name>
    <dbReference type="NCBI Taxonomy" id="6339"/>
    <lineage>
        <taxon>Eukaryota</taxon>
        <taxon>Metazoa</taxon>
        <taxon>Ecdysozoa</taxon>
        <taxon>Nematoda</taxon>
        <taxon>Chromadorea</taxon>
        <taxon>Rhabditida</taxon>
        <taxon>Rhabditina</taxon>
        <taxon>Rhabditomorpha</taxon>
        <taxon>Strongyloidea</taxon>
        <taxon>Heligmosomidae</taxon>
        <taxon>Heligmosomoides</taxon>
    </lineage>
</organism>